<feature type="domain" description="Nucleotidyl transferase" evidence="1">
    <location>
        <begin position="31"/>
        <end position="247"/>
    </location>
</feature>
<gene>
    <name evidence="3" type="ORF">GCM10011342_18080</name>
</gene>
<dbReference type="InterPro" id="IPR051161">
    <property type="entry name" value="Mannose-6P_isomerase_type2"/>
</dbReference>
<dbReference type="InterPro" id="IPR005835">
    <property type="entry name" value="NTP_transferase_dom"/>
</dbReference>
<comment type="caution">
    <text evidence="3">The sequence shown here is derived from an EMBL/GenBank/DDBJ whole genome shotgun (WGS) entry which is preliminary data.</text>
</comment>
<evidence type="ECO:0000259" key="1">
    <source>
        <dbReference type="Pfam" id="PF00483"/>
    </source>
</evidence>
<dbReference type="Gene3D" id="3.90.550.10">
    <property type="entry name" value="Spore Coat Polysaccharide Biosynthesis Protein SpsA, Chain A"/>
    <property type="match status" value="1"/>
</dbReference>
<evidence type="ECO:0000259" key="2">
    <source>
        <dbReference type="Pfam" id="PF22640"/>
    </source>
</evidence>
<protein>
    <recommendedName>
        <fullName evidence="5">Mannose-1-phosphate guanylyltransferase</fullName>
    </recommendedName>
</protein>
<dbReference type="Proteomes" id="UP000613582">
    <property type="component" value="Unassembled WGS sequence"/>
</dbReference>
<dbReference type="InterPro" id="IPR054566">
    <property type="entry name" value="ManC/GMP-like_b-helix"/>
</dbReference>
<evidence type="ECO:0000313" key="3">
    <source>
        <dbReference type="EMBL" id="GGD09577.1"/>
    </source>
</evidence>
<dbReference type="SUPFAM" id="SSF53448">
    <property type="entry name" value="Nucleotide-diphospho-sugar transferases"/>
    <property type="match status" value="1"/>
</dbReference>
<dbReference type="AlphaFoldDB" id="A0A8J2V6U4"/>
<evidence type="ECO:0000313" key="4">
    <source>
        <dbReference type="Proteomes" id="UP000613582"/>
    </source>
</evidence>
<keyword evidence="4" id="KW-1185">Reference proteome</keyword>
<sequence>MRAQYSDDQITFGPPIIIGAMTFGDLIAKQLEEIGVTPQAIILEPFGRNTAAVAGIASLVAKQNSEGDVLGVLMPSDQHIDDPASFYAAIAKSAANSHHACITTFGIAADKPKTGYGYIRRGEEMDSGYYRIEAFVEKPDYATAQAYVADGGYMWNAGIFMFAPDLMLAELERFEPEILRHSALALEHCEKEGVVYTLSPEHFFPCPDQSIDYAVMEKTKCAAVCGPVRCGWSDIGSWDEISTNSPDDEVGNVIAIETTNCYLRGDDSVKVAAYGVSDLIIVAHEGSVLILPKGKSQNVKKIVQKMKENDDQ</sequence>
<organism evidence="3 4">
    <name type="scientific">Aquisalinus flavus</name>
    <dbReference type="NCBI Taxonomy" id="1526572"/>
    <lineage>
        <taxon>Bacteria</taxon>
        <taxon>Pseudomonadati</taxon>
        <taxon>Pseudomonadota</taxon>
        <taxon>Alphaproteobacteria</taxon>
        <taxon>Parvularculales</taxon>
        <taxon>Parvularculaceae</taxon>
        <taxon>Aquisalinus</taxon>
    </lineage>
</organism>
<evidence type="ECO:0008006" key="5">
    <source>
        <dbReference type="Google" id="ProtNLM"/>
    </source>
</evidence>
<name>A0A8J2V6U4_9PROT</name>
<dbReference type="Pfam" id="PF22640">
    <property type="entry name" value="ManC_GMP_beta-helix"/>
    <property type="match status" value="1"/>
</dbReference>
<feature type="domain" description="MannoseP isomerase/GMP-like beta-helix" evidence="2">
    <location>
        <begin position="251"/>
        <end position="305"/>
    </location>
</feature>
<dbReference type="InterPro" id="IPR029044">
    <property type="entry name" value="Nucleotide-diphossugar_trans"/>
</dbReference>
<dbReference type="GO" id="GO:0004475">
    <property type="term" value="F:mannose-1-phosphate guanylyltransferase (GTP) activity"/>
    <property type="evidence" value="ECO:0007669"/>
    <property type="project" value="TreeGrafter"/>
</dbReference>
<proteinExistence type="predicted"/>
<reference evidence="3" key="2">
    <citation type="submission" date="2020-09" db="EMBL/GenBank/DDBJ databases">
        <authorList>
            <person name="Sun Q."/>
            <person name="Zhou Y."/>
        </authorList>
    </citation>
    <scope>NUCLEOTIDE SEQUENCE</scope>
    <source>
        <strain evidence="3">CGMCC 1.12921</strain>
    </source>
</reference>
<dbReference type="PANTHER" id="PTHR46390:SF1">
    <property type="entry name" value="MANNOSE-1-PHOSPHATE GUANYLYLTRANSFERASE"/>
    <property type="match status" value="1"/>
</dbReference>
<dbReference type="SUPFAM" id="SSF159283">
    <property type="entry name" value="Guanosine diphospho-D-mannose pyrophosphorylase/mannose-6-phosphate isomerase linker domain"/>
    <property type="match status" value="1"/>
</dbReference>
<dbReference type="EMBL" id="BMGH01000001">
    <property type="protein sequence ID" value="GGD09577.1"/>
    <property type="molecule type" value="Genomic_DNA"/>
</dbReference>
<dbReference type="Pfam" id="PF00483">
    <property type="entry name" value="NTP_transferase"/>
    <property type="match status" value="1"/>
</dbReference>
<reference evidence="3" key="1">
    <citation type="journal article" date="2014" name="Int. J. Syst. Evol. Microbiol.">
        <title>Complete genome sequence of Corynebacterium casei LMG S-19264T (=DSM 44701T), isolated from a smear-ripened cheese.</title>
        <authorList>
            <consortium name="US DOE Joint Genome Institute (JGI-PGF)"/>
            <person name="Walter F."/>
            <person name="Albersmeier A."/>
            <person name="Kalinowski J."/>
            <person name="Ruckert C."/>
        </authorList>
    </citation>
    <scope>NUCLEOTIDE SEQUENCE</scope>
    <source>
        <strain evidence="3">CGMCC 1.12921</strain>
    </source>
</reference>
<dbReference type="PANTHER" id="PTHR46390">
    <property type="entry name" value="MANNOSE-1-PHOSPHATE GUANYLYLTRANSFERASE"/>
    <property type="match status" value="1"/>
</dbReference>
<dbReference type="GO" id="GO:0009298">
    <property type="term" value="P:GDP-mannose biosynthetic process"/>
    <property type="evidence" value="ECO:0007669"/>
    <property type="project" value="TreeGrafter"/>
</dbReference>
<accession>A0A8J2V6U4</accession>